<feature type="compositionally biased region" description="Low complexity" evidence="7">
    <location>
        <begin position="239"/>
        <end position="252"/>
    </location>
</feature>
<feature type="region of interest" description="Disordered" evidence="7">
    <location>
        <begin position="184"/>
        <end position="264"/>
    </location>
</feature>
<dbReference type="SMART" id="SM00765">
    <property type="entry name" value="MANEC"/>
    <property type="match status" value="1"/>
</dbReference>
<reference evidence="11 12" key="1">
    <citation type="journal article" date="2019" name="Proc. Natl. Acad. Sci. U.S.A.">
        <title>Regulatory changes in pterin and carotenoid genes underlie balanced color polymorphisms in the wall lizard.</title>
        <authorList>
            <person name="Andrade P."/>
            <person name="Pinho C."/>
            <person name="Perez I de Lanuza G."/>
            <person name="Afonso S."/>
            <person name="Brejcha J."/>
            <person name="Rubin C.J."/>
            <person name="Wallerman O."/>
            <person name="Pereira P."/>
            <person name="Sabatino S.J."/>
            <person name="Bellati A."/>
            <person name="Pellitteri-Rosa D."/>
            <person name="Bosakova Z."/>
            <person name="Bunikis I."/>
            <person name="Carretero M.A."/>
            <person name="Feiner N."/>
            <person name="Marsik P."/>
            <person name="Pauperio F."/>
            <person name="Salvi D."/>
            <person name="Soler L."/>
            <person name="While G.M."/>
            <person name="Uller T."/>
            <person name="Font E."/>
            <person name="Andersson L."/>
            <person name="Carneiro M."/>
        </authorList>
    </citation>
    <scope>NUCLEOTIDE SEQUENCE</scope>
</reference>
<evidence type="ECO:0000259" key="10">
    <source>
        <dbReference type="PROSITE" id="PS50986"/>
    </source>
</evidence>
<keyword evidence="2 8" id="KW-0812">Transmembrane</keyword>
<dbReference type="Ensembl" id="ENSPMRT00000001460.1">
    <property type="protein sequence ID" value="ENSPMRP00000001373.1"/>
    <property type="gene ID" value="ENSPMRG00000001033.1"/>
</dbReference>
<evidence type="ECO:0000256" key="4">
    <source>
        <dbReference type="ARBA" id="ARBA00022989"/>
    </source>
</evidence>
<dbReference type="KEGG" id="pmua:114596844"/>
<reference evidence="11" key="3">
    <citation type="submission" date="2025-09" db="UniProtKB">
        <authorList>
            <consortium name="Ensembl"/>
        </authorList>
    </citation>
    <scope>IDENTIFICATION</scope>
</reference>
<name>A0A670HNY5_PODMU</name>
<keyword evidence="3 9" id="KW-0732">Signal</keyword>
<evidence type="ECO:0000256" key="6">
    <source>
        <dbReference type="ARBA" id="ARBA00023180"/>
    </source>
</evidence>
<dbReference type="Pfam" id="PF07502">
    <property type="entry name" value="MANEC"/>
    <property type="match status" value="1"/>
</dbReference>
<feature type="region of interest" description="Disordered" evidence="7">
    <location>
        <begin position="149"/>
        <end position="171"/>
    </location>
</feature>
<sequence length="391" mass="42363">MSIRIAWCSACLFAMAFYTLPKPSQNQVCSTEKMENITIDIKAAFSKGIRGEDPIHASSWEACVDVCCLGADSKKCNYVVFNTRSKGNYTNCYLFYYPTNETFLVRQVSGLVTYRMIKDAKVPMPTPPSVQLSHPTVNGKSVSALAAMFNPHSPTSPLHGSGPLQKPIPPKSVEVLNHLDDKHIDEMGGHSQHPQSRRANGSKSLGSSTVPELKSLLSPSTPNAIEPGIPTAQPTVKSPTITTGTQPGTIIPHVSPRKATTTRSTTAYHKNAPWATTNLRRSTTVPNPSTTAGSSAGSLSPLLMKISSASLHDVHLGNGQQGLKGDMLNGEPSKEHSLHFGDKSILTAALLLGVVFFLFVTVLVGRKMLESLQRRRYTKLDYLINGMYANM</sequence>
<evidence type="ECO:0000313" key="11">
    <source>
        <dbReference type="Ensembl" id="ENSPMRP00000001373.1"/>
    </source>
</evidence>
<dbReference type="AlphaFoldDB" id="A0A670HNY5"/>
<evidence type="ECO:0000256" key="1">
    <source>
        <dbReference type="ARBA" id="ARBA00004479"/>
    </source>
</evidence>
<keyword evidence="5 8" id="KW-0472">Membrane</keyword>
<dbReference type="PANTHER" id="PTHR46876">
    <property type="entry name" value="LOW-DENSITY LIPOPROTEIN RECEPTOR-RELATED PROTEIN 11"/>
    <property type="match status" value="1"/>
</dbReference>
<dbReference type="InterPro" id="IPR013980">
    <property type="entry name" value="MANSC_dom"/>
</dbReference>
<evidence type="ECO:0000256" key="7">
    <source>
        <dbReference type="SAM" id="MobiDB-lite"/>
    </source>
</evidence>
<evidence type="ECO:0000256" key="9">
    <source>
        <dbReference type="SAM" id="SignalP"/>
    </source>
</evidence>
<feature type="compositionally biased region" description="Polar residues" evidence="7">
    <location>
        <begin position="192"/>
        <end position="210"/>
    </location>
</feature>
<dbReference type="Pfam" id="PF17823">
    <property type="entry name" value="DUF5585"/>
    <property type="match status" value="1"/>
</dbReference>
<dbReference type="CTD" id="54682"/>
<dbReference type="InterPro" id="IPR041056">
    <property type="entry name" value="DUF5585"/>
</dbReference>
<evidence type="ECO:0000256" key="2">
    <source>
        <dbReference type="ARBA" id="ARBA00022692"/>
    </source>
</evidence>
<feature type="transmembrane region" description="Helical" evidence="8">
    <location>
        <begin position="345"/>
        <end position="365"/>
    </location>
</feature>
<proteinExistence type="predicted"/>
<feature type="chain" id="PRO_5025419697" evidence="9">
    <location>
        <begin position="27"/>
        <end position="391"/>
    </location>
</feature>
<organism evidence="11 12">
    <name type="scientific">Podarcis muralis</name>
    <name type="common">Wall lizard</name>
    <name type="synonym">Lacerta muralis</name>
    <dbReference type="NCBI Taxonomy" id="64176"/>
    <lineage>
        <taxon>Eukaryota</taxon>
        <taxon>Metazoa</taxon>
        <taxon>Chordata</taxon>
        <taxon>Craniata</taxon>
        <taxon>Vertebrata</taxon>
        <taxon>Euteleostomi</taxon>
        <taxon>Lepidosauria</taxon>
        <taxon>Squamata</taxon>
        <taxon>Bifurcata</taxon>
        <taxon>Unidentata</taxon>
        <taxon>Episquamata</taxon>
        <taxon>Laterata</taxon>
        <taxon>Lacertibaenia</taxon>
        <taxon>Lacertidae</taxon>
        <taxon>Podarcis</taxon>
    </lineage>
</organism>
<dbReference type="OMA" id="SQNCPTK"/>
<keyword evidence="6" id="KW-0325">Glycoprotein</keyword>
<accession>A0A670HNY5</accession>
<gene>
    <name evidence="11" type="primary">MANSC1</name>
</gene>
<feature type="domain" description="MANSC" evidence="10">
    <location>
        <begin position="33"/>
        <end position="114"/>
    </location>
</feature>
<keyword evidence="4 8" id="KW-1133">Transmembrane helix</keyword>
<dbReference type="GeneID" id="114596844"/>
<reference evidence="11" key="2">
    <citation type="submission" date="2025-08" db="UniProtKB">
        <authorList>
            <consortium name="Ensembl"/>
        </authorList>
    </citation>
    <scope>IDENTIFICATION</scope>
</reference>
<protein>
    <submittedName>
        <fullName evidence="11">MANSC domain containing 1</fullName>
    </submittedName>
</protein>
<dbReference type="GO" id="GO:0016020">
    <property type="term" value="C:membrane"/>
    <property type="evidence" value="ECO:0007669"/>
    <property type="project" value="UniProtKB-SubCell"/>
</dbReference>
<keyword evidence="12" id="KW-1185">Reference proteome</keyword>
<evidence type="ECO:0000256" key="8">
    <source>
        <dbReference type="SAM" id="Phobius"/>
    </source>
</evidence>
<dbReference type="GeneTree" id="ENSGT00940000153377"/>
<dbReference type="Proteomes" id="UP000472272">
    <property type="component" value="Chromosome 5"/>
</dbReference>
<evidence type="ECO:0000313" key="12">
    <source>
        <dbReference type="Proteomes" id="UP000472272"/>
    </source>
</evidence>
<dbReference type="OrthoDB" id="10071013at2759"/>
<dbReference type="PANTHER" id="PTHR46876:SF3">
    <property type="entry name" value="MANSC DOMAIN CONTAINING 1"/>
    <property type="match status" value="1"/>
</dbReference>
<dbReference type="RefSeq" id="XP_028584437.1">
    <property type="nucleotide sequence ID" value="XM_028728604.1"/>
</dbReference>
<evidence type="ECO:0000256" key="5">
    <source>
        <dbReference type="ARBA" id="ARBA00023136"/>
    </source>
</evidence>
<dbReference type="InterPro" id="IPR011106">
    <property type="entry name" value="MANSC_N"/>
</dbReference>
<dbReference type="PROSITE" id="PS50986">
    <property type="entry name" value="MANSC"/>
    <property type="match status" value="1"/>
</dbReference>
<feature type="signal peptide" evidence="9">
    <location>
        <begin position="1"/>
        <end position="26"/>
    </location>
</feature>
<comment type="subcellular location">
    <subcellularLocation>
        <location evidence="1">Membrane</location>
        <topology evidence="1">Single-pass type I membrane protein</topology>
    </subcellularLocation>
</comment>
<evidence type="ECO:0000256" key="3">
    <source>
        <dbReference type="ARBA" id="ARBA00022729"/>
    </source>
</evidence>